<dbReference type="GO" id="GO:0005737">
    <property type="term" value="C:cytoplasm"/>
    <property type="evidence" value="ECO:0007669"/>
    <property type="project" value="UniProtKB-SubCell"/>
</dbReference>
<feature type="binding site" evidence="8">
    <location>
        <position position="93"/>
    </location>
    <ligand>
        <name>Mg(2+)</name>
        <dbReference type="ChEBI" id="CHEBI:18420"/>
    </ligand>
</feature>
<comment type="catalytic activity">
    <reaction evidence="8">
        <text>Mo-molybdopterin + GTP + H(+) = Mo-molybdopterin guanine dinucleotide + diphosphate</text>
        <dbReference type="Rhea" id="RHEA:34243"/>
        <dbReference type="ChEBI" id="CHEBI:15378"/>
        <dbReference type="ChEBI" id="CHEBI:33019"/>
        <dbReference type="ChEBI" id="CHEBI:37565"/>
        <dbReference type="ChEBI" id="CHEBI:71302"/>
        <dbReference type="ChEBI" id="CHEBI:71310"/>
        <dbReference type="EC" id="2.7.7.77"/>
    </reaction>
</comment>
<dbReference type="RefSeq" id="WP_188647719.1">
    <property type="nucleotide sequence ID" value="NZ_BMHQ01000006.1"/>
</dbReference>
<gene>
    <name evidence="8 10" type="primary">mobA</name>
    <name evidence="10" type="ORF">GCM10011571_19680</name>
</gene>
<dbReference type="CDD" id="cd02503">
    <property type="entry name" value="MobA"/>
    <property type="match status" value="1"/>
</dbReference>
<comment type="cofactor">
    <cofactor evidence="8">
        <name>Mg(2+)</name>
        <dbReference type="ChEBI" id="CHEBI:18420"/>
    </cofactor>
</comment>
<dbReference type="GO" id="GO:0006777">
    <property type="term" value="P:Mo-molybdopterin cofactor biosynthetic process"/>
    <property type="evidence" value="ECO:0007669"/>
    <property type="project" value="UniProtKB-KW"/>
</dbReference>
<name>A0A8J2VI55_9BACL</name>
<keyword evidence="11" id="KW-1185">Reference proteome</keyword>
<comment type="function">
    <text evidence="8">Transfers a GMP moiety from GTP to Mo-molybdopterin (Mo-MPT) cofactor (Moco or molybdenum cofactor) to form Mo-molybdopterin guanine dinucleotide (Mo-MGD) cofactor.</text>
</comment>
<evidence type="ECO:0000256" key="5">
    <source>
        <dbReference type="ARBA" id="ARBA00022842"/>
    </source>
</evidence>
<dbReference type="GO" id="GO:0046872">
    <property type="term" value="F:metal ion binding"/>
    <property type="evidence" value="ECO:0007669"/>
    <property type="project" value="UniProtKB-KW"/>
</dbReference>
<dbReference type="EMBL" id="BMHQ01000006">
    <property type="protein sequence ID" value="GGE17952.1"/>
    <property type="molecule type" value="Genomic_DNA"/>
</dbReference>
<keyword evidence="5 8" id="KW-0460">Magnesium</keyword>
<dbReference type="PANTHER" id="PTHR19136:SF81">
    <property type="entry name" value="MOLYBDENUM COFACTOR GUANYLYLTRANSFERASE"/>
    <property type="match status" value="1"/>
</dbReference>
<feature type="binding site" evidence="8">
    <location>
        <begin position="8"/>
        <end position="10"/>
    </location>
    <ligand>
        <name>GTP</name>
        <dbReference type="ChEBI" id="CHEBI:37565"/>
    </ligand>
</feature>
<dbReference type="HAMAP" id="MF_00316">
    <property type="entry name" value="MobA"/>
    <property type="match status" value="1"/>
</dbReference>
<reference evidence="10" key="1">
    <citation type="journal article" date="2014" name="Int. J. Syst. Evol. Microbiol.">
        <title>Complete genome sequence of Corynebacterium casei LMG S-19264T (=DSM 44701T), isolated from a smear-ripened cheese.</title>
        <authorList>
            <consortium name="US DOE Joint Genome Institute (JGI-PGF)"/>
            <person name="Walter F."/>
            <person name="Albersmeier A."/>
            <person name="Kalinowski J."/>
            <person name="Ruckert C."/>
        </authorList>
    </citation>
    <scope>NUCLEOTIDE SEQUENCE</scope>
    <source>
        <strain evidence="10">CGMCC 1.15179</strain>
    </source>
</reference>
<comment type="similarity">
    <text evidence="8">Belongs to the MobA family.</text>
</comment>
<reference evidence="10" key="2">
    <citation type="submission" date="2020-09" db="EMBL/GenBank/DDBJ databases">
        <authorList>
            <person name="Sun Q."/>
            <person name="Zhou Y."/>
        </authorList>
    </citation>
    <scope>NUCLEOTIDE SEQUENCE</scope>
    <source>
        <strain evidence="10">CGMCC 1.15179</strain>
    </source>
</reference>
<dbReference type="InterPro" id="IPR013482">
    <property type="entry name" value="Molybde_CF_guanTrfase"/>
</dbReference>
<keyword evidence="7 8" id="KW-0501">Molybdenum cofactor biosynthesis</keyword>
<evidence type="ECO:0000256" key="7">
    <source>
        <dbReference type="ARBA" id="ARBA00023150"/>
    </source>
</evidence>
<comment type="caution">
    <text evidence="10">The sequence shown here is derived from an EMBL/GenBank/DDBJ whole genome shotgun (WGS) entry which is preliminary data.</text>
</comment>
<evidence type="ECO:0000256" key="1">
    <source>
        <dbReference type="ARBA" id="ARBA00022490"/>
    </source>
</evidence>
<feature type="binding site" evidence="8">
    <location>
        <position position="64"/>
    </location>
    <ligand>
        <name>GTP</name>
        <dbReference type="ChEBI" id="CHEBI:37565"/>
    </ligand>
</feature>
<evidence type="ECO:0000313" key="10">
    <source>
        <dbReference type="EMBL" id="GGE17952.1"/>
    </source>
</evidence>
<evidence type="ECO:0000259" key="9">
    <source>
        <dbReference type="Pfam" id="PF12804"/>
    </source>
</evidence>
<keyword evidence="6 8" id="KW-0342">GTP-binding</keyword>
<comment type="subcellular location">
    <subcellularLocation>
        <location evidence="8">Cytoplasm</location>
    </subcellularLocation>
</comment>
<evidence type="ECO:0000256" key="8">
    <source>
        <dbReference type="HAMAP-Rule" id="MF_00316"/>
    </source>
</evidence>
<dbReference type="EC" id="2.7.7.77" evidence="8"/>
<dbReference type="Proteomes" id="UP000625210">
    <property type="component" value="Unassembled WGS sequence"/>
</dbReference>
<feature type="binding site" evidence="8">
    <location>
        <position position="93"/>
    </location>
    <ligand>
        <name>GTP</name>
        <dbReference type="ChEBI" id="CHEBI:37565"/>
    </ligand>
</feature>
<comment type="domain">
    <text evidence="8">The N-terminal domain determines nucleotide recognition and specific binding, while the C-terminal domain determines the specific binding to the target protein.</text>
</comment>
<dbReference type="GO" id="GO:0005525">
    <property type="term" value="F:GTP binding"/>
    <property type="evidence" value="ECO:0007669"/>
    <property type="project" value="UniProtKB-UniRule"/>
</dbReference>
<keyword evidence="10" id="KW-0548">Nucleotidyltransferase</keyword>
<dbReference type="InterPro" id="IPR025877">
    <property type="entry name" value="MobA-like_NTP_Trfase"/>
</dbReference>
<comment type="caution">
    <text evidence="8">Lacks conserved residue(s) required for the propagation of feature annotation.</text>
</comment>
<organism evidence="10 11">
    <name type="scientific">Marinithermofilum abyssi</name>
    <dbReference type="NCBI Taxonomy" id="1571185"/>
    <lineage>
        <taxon>Bacteria</taxon>
        <taxon>Bacillati</taxon>
        <taxon>Bacillota</taxon>
        <taxon>Bacilli</taxon>
        <taxon>Bacillales</taxon>
        <taxon>Thermoactinomycetaceae</taxon>
        <taxon>Marinithermofilum</taxon>
    </lineage>
</organism>
<keyword evidence="4 8" id="KW-0547">Nucleotide-binding</keyword>
<evidence type="ECO:0000256" key="3">
    <source>
        <dbReference type="ARBA" id="ARBA00022723"/>
    </source>
</evidence>
<keyword evidence="3 8" id="KW-0479">Metal-binding</keyword>
<dbReference type="PANTHER" id="PTHR19136">
    <property type="entry name" value="MOLYBDENUM COFACTOR GUANYLYLTRANSFERASE"/>
    <property type="match status" value="1"/>
</dbReference>
<dbReference type="InterPro" id="IPR029044">
    <property type="entry name" value="Nucleotide-diphossugar_trans"/>
</dbReference>
<feature type="domain" description="MobA-like NTP transferase" evidence="9">
    <location>
        <begin position="6"/>
        <end position="156"/>
    </location>
</feature>
<evidence type="ECO:0000313" key="11">
    <source>
        <dbReference type="Proteomes" id="UP000625210"/>
    </source>
</evidence>
<keyword evidence="2 8" id="KW-0808">Transferase</keyword>
<sequence length="196" mass="21989">MDWGLILLAGGASRRMGQDKALLSFCGETCIERILRRLPGAAYRCLVVRQPEEYERFPIPKAVDRFPGKGPLAGIQAGLEVSPCAVNLVAACDMPFVSEDLAMHLLNQIKHWDAVVPHIRGRAHPLFAVYDQSCLPWVEEALRSGDLRAGSLLKRLRTRYVKENEIPPAVDVDQALFNMNHPADYQTALRWLKEKS</sequence>
<evidence type="ECO:0000256" key="4">
    <source>
        <dbReference type="ARBA" id="ARBA00022741"/>
    </source>
</evidence>
<dbReference type="SUPFAM" id="SSF53448">
    <property type="entry name" value="Nucleotide-diphospho-sugar transferases"/>
    <property type="match status" value="1"/>
</dbReference>
<proteinExistence type="inferred from homology"/>
<dbReference type="Pfam" id="PF12804">
    <property type="entry name" value="NTP_transf_3"/>
    <property type="match status" value="1"/>
</dbReference>
<dbReference type="Gene3D" id="3.90.550.10">
    <property type="entry name" value="Spore Coat Polysaccharide Biosynthesis Protein SpsA, Chain A"/>
    <property type="match status" value="1"/>
</dbReference>
<feature type="binding site" evidence="8">
    <location>
        <position position="20"/>
    </location>
    <ligand>
        <name>GTP</name>
        <dbReference type="ChEBI" id="CHEBI:37565"/>
    </ligand>
</feature>
<accession>A0A8J2VI55</accession>
<keyword evidence="1 8" id="KW-0963">Cytoplasm</keyword>
<dbReference type="AlphaFoldDB" id="A0A8J2VI55"/>
<evidence type="ECO:0000256" key="2">
    <source>
        <dbReference type="ARBA" id="ARBA00022679"/>
    </source>
</evidence>
<evidence type="ECO:0000256" key="6">
    <source>
        <dbReference type="ARBA" id="ARBA00023134"/>
    </source>
</evidence>
<dbReference type="GO" id="GO:0061603">
    <property type="term" value="F:molybdenum cofactor guanylyltransferase activity"/>
    <property type="evidence" value="ECO:0007669"/>
    <property type="project" value="UniProtKB-EC"/>
</dbReference>
<protein>
    <recommendedName>
        <fullName evidence="8">Probable molybdenum cofactor guanylyltransferase</fullName>
        <shortName evidence="8">MoCo guanylyltransferase</shortName>
        <ecNumber evidence="8">2.7.7.77</ecNumber>
    </recommendedName>
    <alternativeName>
        <fullName evidence="8">GTP:molybdopterin guanylyltransferase</fullName>
    </alternativeName>
    <alternativeName>
        <fullName evidence="8">Mo-MPT guanylyltransferase</fullName>
    </alternativeName>
    <alternativeName>
        <fullName evidence="8">Molybdopterin guanylyltransferase</fullName>
    </alternativeName>
    <alternativeName>
        <fullName evidence="8">Molybdopterin-guanine dinucleotide synthase</fullName>
        <shortName evidence="8">MGD synthase</shortName>
    </alternativeName>
</protein>